<evidence type="ECO:0000313" key="2">
    <source>
        <dbReference type="Proteomes" id="UP000276223"/>
    </source>
</evidence>
<organism evidence="1 2">
    <name type="scientific">Desulfosoma caldarium</name>
    <dbReference type="NCBI Taxonomy" id="610254"/>
    <lineage>
        <taxon>Bacteria</taxon>
        <taxon>Pseudomonadati</taxon>
        <taxon>Thermodesulfobacteriota</taxon>
        <taxon>Syntrophobacteria</taxon>
        <taxon>Syntrophobacterales</taxon>
        <taxon>Syntrophobacteraceae</taxon>
        <taxon>Desulfosoma</taxon>
    </lineage>
</organism>
<gene>
    <name evidence="1" type="ORF">EDC27_0299</name>
</gene>
<dbReference type="EMBL" id="RJVA01000009">
    <property type="protein sequence ID" value="ROR03044.1"/>
    <property type="molecule type" value="Genomic_DNA"/>
</dbReference>
<dbReference type="AlphaFoldDB" id="A0A3N1VJP6"/>
<evidence type="ECO:0000313" key="1">
    <source>
        <dbReference type="EMBL" id="ROR03044.1"/>
    </source>
</evidence>
<comment type="caution">
    <text evidence="1">The sequence shown here is derived from an EMBL/GenBank/DDBJ whole genome shotgun (WGS) entry which is preliminary data.</text>
</comment>
<reference evidence="1 2" key="1">
    <citation type="submission" date="2018-11" db="EMBL/GenBank/DDBJ databases">
        <title>Genomic Encyclopedia of Type Strains, Phase IV (KMG-IV): sequencing the most valuable type-strain genomes for metagenomic binning, comparative biology and taxonomic classification.</title>
        <authorList>
            <person name="Goeker M."/>
        </authorList>
    </citation>
    <scope>NUCLEOTIDE SEQUENCE [LARGE SCALE GENOMIC DNA]</scope>
    <source>
        <strain evidence="1 2">DSM 22027</strain>
    </source>
</reference>
<dbReference type="OrthoDB" id="9789917at2"/>
<keyword evidence="2" id="KW-1185">Reference proteome</keyword>
<dbReference type="Proteomes" id="UP000276223">
    <property type="component" value="Unassembled WGS sequence"/>
</dbReference>
<protein>
    <submittedName>
        <fullName evidence="1">Uncharacterized protein</fullName>
    </submittedName>
</protein>
<dbReference type="RefSeq" id="WP_123288843.1">
    <property type="nucleotide sequence ID" value="NZ_RJVA01000009.1"/>
</dbReference>
<name>A0A3N1VJP6_9BACT</name>
<proteinExistence type="predicted"/>
<accession>A0A3N1VJP6</accession>
<sequence length="131" mass="15912">MDTRQEPMETLILPNNLELRIYDRSRKLAGDRWYVEAMMEIPVPLTPEVCEKLSPDKALVDRFVQEQGNPFLFRHHKARHFIDEKEKDRVFQTLKEDFLKTNRNYLASPRFASMVVAKAFREWEERRRWWS</sequence>